<evidence type="ECO:0000313" key="2">
    <source>
        <dbReference type="EMBL" id="RRG19523.1"/>
    </source>
</evidence>
<accession>A0A425XXR5</accession>
<gene>
    <name evidence="2" type="ORF">DWB61_15030</name>
</gene>
<sequence length="62" mass="6744">MTKRKALIVSAVFIGSALLVEVLKMNYKELLDGEFVDFLSGALLGSGIGLFLGNILRKEKIC</sequence>
<dbReference type="AlphaFoldDB" id="A0A425XXR5"/>
<dbReference type="EMBL" id="QQWG01000019">
    <property type="protein sequence ID" value="RRG19523.1"/>
    <property type="molecule type" value="Genomic_DNA"/>
</dbReference>
<protein>
    <submittedName>
        <fullName evidence="2">Uncharacterized protein</fullName>
    </submittedName>
</protein>
<proteinExistence type="predicted"/>
<keyword evidence="3" id="KW-1185">Reference proteome</keyword>
<evidence type="ECO:0000313" key="3">
    <source>
        <dbReference type="Proteomes" id="UP000285794"/>
    </source>
</evidence>
<comment type="caution">
    <text evidence="2">The sequence shown here is derived from an EMBL/GenBank/DDBJ whole genome shotgun (WGS) entry which is preliminary data.</text>
</comment>
<dbReference type="OrthoDB" id="10011237at2"/>
<reference evidence="2 3" key="1">
    <citation type="submission" date="2018-07" db="EMBL/GenBank/DDBJ databases">
        <title>Draft genome sequence of Ancylomarina sp. M1P.</title>
        <authorList>
            <person name="Yadav S."/>
            <person name="Villanueva L."/>
            <person name="Damste J.S.S."/>
        </authorList>
    </citation>
    <scope>NUCLEOTIDE SEQUENCE [LARGE SCALE GENOMIC DNA]</scope>
    <source>
        <strain evidence="2 3">M1P</strain>
    </source>
</reference>
<feature type="transmembrane region" description="Helical" evidence="1">
    <location>
        <begin position="35"/>
        <end position="56"/>
    </location>
</feature>
<organism evidence="2 3">
    <name type="scientific">Ancylomarina euxinus</name>
    <dbReference type="NCBI Taxonomy" id="2283627"/>
    <lineage>
        <taxon>Bacteria</taxon>
        <taxon>Pseudomonadati</taxon>
        <taxon>Bacteroidota</taxon>
        <taxon>Bacteroidia</taxon>
        <taxon>Marinilabiliales</taxon>
        <taxon>Marinifilaceae</taxon>
        <taxon>Ancylomarina</taxon>
    </lineage>
</organism>
<keyword evidence="1" id="KW-0812">Transmembrane</keyword>
<keyword evidence="1" id="KW-1133">Transmembrane helix</keyword>
<evidence type="ECO:0000256" key="1">
    <source>
        <dbReference type="SAM" id="Phobius"/>
    </source>
</evidence>
<name>A0A425XXR5_9BACT</name>
<keyword evidence="1" id="KW-0472">Membrane</keyword>
<dbReference type="RefSeq" id="WP_125031709.1">
    <property type="nucleotide sequence ID" value="NZ_JAPXVP010000017.1"/>
</dbReference>
<dbReference type="Proteomes" id="UP000285794">
    <property type="component" value="Unassembled WGS sequence"/>
</dbReference>